<keyword evidence="2" id="KW-1185">Reference proteome</keyword>
<accession>A0ABT6VQ94</accession>
<organism evidence="1 2">
    <name type="scientific">Halomonas kalidii</name>
    <dbReference type="NCBI Taxonomy" id="3043293"/>
    <lineage>
        <taxon>Bacteria</taxon>
        <taxon>Pseudomonadati</taxon>
        <taxon>Pseudomonadota</taxon>
        <taxon>Gammaproteobacteria</taxon>
        <taxon>Oceanospirillales</taxon>
        <taxon>Halomonadaceae</taxon>
        <taxon>Halomonas</taxon>
    </lineage>
</organism>
<proteinExistence type="predicted"/>
<dbReference type="EMBL" id="JASCQO010000049">
    <property type="protein sequence ID" value="MDI5935704.1"/>
    <property type="molecule type" value="Genomic_DNA"/>
</dbReference>
<evidence type="ECO:0000313" key="2">
    <source>
        <dbReference type="Proteomes" id="UP001244242"/>
    </source>
</evidence>
<evidence type="ECO:0000313" key="1">
    <source>
        <dbReference type="EMBL" id="MDI5935704.1"/>
    </source>
</evidence>
<name>A0ABT6VQ94_9GAMM</name>
<sequence>MIRWCPGVFSELFSGPDASMIDALMMDALASGCPGTPGISASPPARFGQALLFSTALGLAALHVLQHLTMRKTT</sequence>
<protein>
    <submittedName>
        <fullName evidence="1">Uncharacterized protein</fullName>
    </submittedName>
</protein>
<dbReference type="RefSeq" id="WP_282723131.1">
    <property type="nucleotide sequence ID" value="NZ_JASCQO010000049.1"/>
</dbReference>
<comment type="caution">
    <text evidence="1">The sequence shown here is derived from an EMBL/GenBank/DDBJ whole genome shotgun (WGS) entry which is preliminary data.</text>
</comment>
<dbReference type="Proteomes" id="UP001244242">
    <property type="component" value="Unassembled WGS sequence"/>
</dbReference>
<reference evidence="1 2" key="1">
    <citation type="submission" date="2023-04" db="EMBL/GenBank/DDBJ databases">
        <title>Halomonas strains isolated from rhizosphere soil.</title>
        <authorList>
            <person name="Xu L."/>
            <person name="Sun J.-Q."/>
        </authorList>
    </citation>
    <scope>NUCLEOTIDE SEQUENCE [LARGE SCALE GENOMIC DNA]</scope>
    <source>
        <strain evidence="1 2">LN1S58</strain>
    </source>
</reference>
<gene>
    <name evidence="1" type="ORF">QLQ84_18085</name>
</gene>